<dbReference type="Proteomes" id="UP000599688">
    <property type="component" value="Unassembled WGS sequence"/>
</dbReference>
<dbReference type="AlphaFoldDB" id="A0A917EBB6"/>
<keyword evidence="1" id="KW-1133">Transmembrane helix</keyword>
<protein>
    <recommendedName>
        <fullName evidence="2">DUF4350 domain-containing protein</fullName>
    </recommendedName>
</protein>
<evidence type="ECO:0000313" key="3">
    <source>
        <dbReference type="EMBL" id="GGE19765.1"/>
    </source>
</evidence>
<evidence type="ECO:0000256" key="1">
    <source>
        <dbReference type="SAM" id="Phobius"/>
    </source>
</evidence>
<keyword evidence="1" id="KW-0472">Membrane</keyword>
<dbReference type="InterPro" id="IPR025646">
    <property type="entry name" value="DUF4350"/>
</dbReference>
<feature type="domain" description="DUF4350" evidence="2">
    <location>
        <begin position="41"/>
        <end position="237"/>
    </location>
</feature>
<gene>
    <name evidence="3" type="ORF">GCM10010831_21120</name>
</gene>
<reference evidence="3 4" key="1">
    <citation type="journal article" date="2014" name="Int. J. Syst. Evol. Microbiol.">
        <title>Complete genome sequence of Corynebacterium casei LMG S-19264T (=DSM 44701T), isolated from a smear-ripened cheese.</title>
        <authorList>
            <consortium name="US DOE Joint Genome Institute (JGI-PGF)"/>
            <person name="Walter F."/>
            <person name="Albersmeier A."/>
            <person name="Kalinowski J."/>
            <person name="Ruckert C."/>
        </authorList>
    </citation>
    <scope>NUCLEOTIDE SEQUENCE [LARGE SCALE GENOMIC DNA]</scope>
    <source>
        <strain evidence="3 4">CGMCC 1.12925</strain>
    </source>
</reference>
<proteinExistence type="predicted"/>
<name>A0A917EBB6_9FLAO</name>
<evidence type="ECO:0000313" key="4">
    <source>
        <dbReference type="Proteomes" id="UP000599688"/>
    </source>
</evidence>
<feature type="transmembrane region" description="Helical" evidence="1">
    <location>
        <begin position="276"/>
        <end position="293"/>
    </location>
</feature>
<dbReference type="RefSeq" id="WP_188406826.1">
    <property type="nucleotide sequence ID" value="NZ_BMGL01000012.1"/>
</dbReference>
<organism evidence="3 4">
    <name type="scientific">Psychroflexus salis</name>
    <dbReference type="NCBI Taxonomy" id="1526574"/>
    <lineage>
        <taxon>Bacteria</taxon>
        <taxon>Pseudomonadati</taxon>
        <taxon>Bacteroidota</taxon>
        <taxon>Flavobacteriia</taxon>
        <taxon>Flavobacteriales</taxon>
        <taxon>Flavobacteriaceae</taxon>
        <taxon>Psychroflexus</taxon>
    </lineage>
</organism>
<evidence type="ECO:0000259" key="2">
    <source>
        <dbReference type="Pfam" id="PF14258"/>
    </source>
</evidence>
<comment type="caution">
    <text evidence="3">The sequence shown here is derived from an EMBL/GenBank/DDBJ whole genome shotgun (WGS) entry which is preliminary data.</text>
</comment>
<sequence length="405" mass="47364">MSKSYKIILGGLLIIIALSIFMEANRPMPLNWMPNYSKKASTPLGAKAINLYFENLIETKKHIQEIHKPTFEAFQNNEINDAASLLFFNNYLDLDEETTDQLLNWVDNGNTVYISAINFPSSLKDTLNLNTKRFNFQYQFNYESELALTNPNLSKQVFPSATDYNIYYFSELDTLNQRVLGYAKPISENDIEPDKNKKLVNFIEAPFGEGKFYLHSFTPAFGNHFFVNETNYEYTLASLQYINWENPVYIDQYYKTGREQVDSLLYYVIQNKALKWAYYTCIFAALLFVFIQGKRKQKPIPIREPLANKTYEFTKTVAHMFLEENANKDIATKQIKLLLHYIRKQYGLSTKTINEKFYKELAAKTGLSFNLVQQTFLHIQYIEEQSSISKDELLKFNEFVQKIKN</sequence>
<keyword evidence="4" id="KW-1185">Reference proteome</keyword>
<keyword evidence="1" id="KW-0812">Transmembrane</keyword>
<accession>A0A917EBB6</accession>
<dbReference type="Pfam" id="PF14258">
    <property type="entry name" value="DUF4350"/>
    <property type="match status" value="1"/>
</dbReference>
<dbReference type="EMBL" id="BMGL01000012">
    <property type="protein sequence ID" value="GGE19765.1"/>
    <property type="molecule type" value="Genomic_DNA"/>
</dbReference>